<evidence type="ECO:0000259" key="1">
    <source>
        <dbReference type="Pfam" id="PF16998"/>
    </source>
</evidence>
<dbReference type="EMBL" id="FXAF01000006">
    <property type="protein sequence ID" value="SMF46239.1"/>
    <property type="molecule type" value="Genomic_DNA"/>
</dbReference>
<accession>A0A1X7F5D0</accession>
<organism evidence="2 3">
    <name type="scientific">Xaviernesmea oryzae</name>
    <dbReference type="NCBI Taxonomy" id="464029"/>
    <lineage>
        <taxon>Bacteria</taxon>
        <taxon>Pseudomonadati</taxon>
        <taxon>Pseudomonadota</taxon>
        <taxon>Alphaproteobacteria</taxon>
        <taxon>Hyphomicrobiales</taxon>
        <taxon>Rhizobiaceae</taxon>
        <taxon>Rhizobium/Agrobacterium group</taxon>
        <taxon>Xaviernesmea</taxon>
    </lineage>
</organism>
<evidence type="ECO:0000313" key="3">
    <source>
        <dbReference type="Proteomes" id="UP000192903"/>
    </source>
</evidence>
<gene>
    <name evidence="2" type="ORF">SAMN02982989_2359</name>
</gene>
<dbReference type="InterPro" id="IPR032635">
    <property type="entry name" value="Anti_2"/>
</dbReference>
<sequence length="163" mass="17331">MIARDSLTDRKLVDVIAKSKSRTKGLLLLGRRAAVCLVGLSLAGCTSSLDLFGSAEKIDRNISTGTVPGAPQHTGATLSDETTVRNAVTSADLERLGNASLPWANTATGSAGVVSQIREARNEGHICRDFMTTRHSYEGIAMFSGQACLTNSGDWMLTAFDRQ</sequence>
<dbReference type="AlphaFoldDB" id="A0A1X7F5D0"/>
<name>A0A1X7F5D0_9HYPH</name>
<feature type="domain" description="Surface antigen" evidence="1">
    <location>
        <begin position="49"/>
        <end position="162"/>
    </location>
</feature>
<dbReference type="Proteomes" id="UP000192903">
    <property type="component" value="Unassembled WGS sequence"/>
</dbReference>
<evidence type="ECO:0000313" key="2">
    <source>
        <dbReference type="EMBL" id="SMF46239.1"/>
    </source>
</evidence>
<dbReference type="Pfam" id="PF16998">
    <property type="entry name" value="17kDa_Anti_2"/>
    <property type="match status" value="1"/>
</dbReference>
<protein>
    <submittedName>
        <fullName evidence="2">Outer membrane surface antigen</fullName>
    </submittedName>
</protein>
<dbReference type="STRING" id="464029.SAMN02982989_2359"/>
<reference evidence="3" key="1">
    <citation type="submission" date="2017-04" db="EMBL/GenBank/DDBJ databases">
        <authorList>
            <person name="Varghese N."/>
            <person name="Submissions S."/>
        </authorList>
    </citation>
    <scope>NUCLEOTIDE SEQUENCE [LARGE SCALE GENOMIC DNA]</scope>
    <source>
        <strain evidence="3">B4P</strain>
    </source>
</reference>
<proteinExistence type="predicted"/>
<keyword evidence="3" id="KW-1185">Reference proteome</keyword>